<dbReference type="PANTHER" id="PTHR42912:SF80">
    <property type="entry name" value="METHYLTRANSFERASE DOMAIN-CONTAINING PROTEIN"/>
    <property type="match status" value="1"/>
</dbReference>
<reference evidence="2 3" key="1">
    <citation type="submission" date="2018-11" db="EMBL/GenBank/DDBJ databases">
        <title>The Potential of Streptomyces as Biocontrol Agents against the Tomato grey mould, Botrytis cinerea (Gray mold) Frontiers in Microbiology.</title>
        <authorList>
            <person name="Li D."/>
        </authorList>
    </citation>
    <scope>NUCLEOTIDE SEQUENCE [LARGE SCALE GENOMIC DNA]</scope>
    <source>
        <strain evidence="2 3">NEAU-LD23</strain>
    </source>
</reference>
<accession>A0A3M8VUF5</accession>
<dbReference type="InterPro" id="IPR041698">
    <property type="entry name" value="Methyltransf_25"/>
</dbReference>
<sequence>MTEPTDLLTTRTFYDTIAADYAEMFKAPLDDKPLDRAMLGAFADLVREGEAAGPVADLGCGPGRVTAYLHGLGLDVFGVDLSPGMLAVARREHPELRFDEGQMTRLDLPDGALGGIVAYYSLIHTPAERLPAVLTEFHRLLAPGGNLLVAFQVGDEPLHLAEPFGHPVSLDFRRLSPDEIAALLEGAGFAVRARQVREPDGREVVPQAILLARKP</sequence>
<evidence type="ECO:0000313" key="3">
    <source>
        <dbReference type="Proteomes" id="UP000275401"/>
    </source>
</evidence>
<dbReference type="EMBL" id="RIBZ01000290">
    <property type="protein sequence ID" value="RNG20071.1"/>
    <property type="molecule type" value="Genomic_DNA"/>
</dbReference>
<dbReference type="GO" id="GO:0008168">
    <property type="term" value="F:methyltransferase activity"/>
    <property type="evidence" value="ECO:0007669"/>
    <property type="project" value="UniProtKB-KW"/>
</dbReference>
<name>A0A3M8VUF5_9ACTN</name>
<dbReference type="AlphaFoldDB" id="A0A3M8VUF5"/>
<dbReference type="Pfam" id="PF13649">
    <property type="entry name" value="Methyltransf_25"/>
    <property type="match status" value="1"/>
</dbReference>
<organism evidence="2 3">
    <name type="scientific">Streptomyces botrytidirepellens</name>
    <dbReference type="NCBI Taxonomy" id="2486417"/>
    <lineage>
        <taxon>Bacteria</taxon>
        <taxon>Bacillati</taxon>
        <taxon>Actinomycetota</taxon>
        <taxon>Actinomycetes</taxon>
        <taxon>Kitasatosporales</taxon>
        <taxon>Streptomycetaceae</taxon>
        <taxon>Streptomyces</taxon>
    </lineage>
</organism>
<dbReference type="InterPro" id="IPR050508">
    <property type="entry name" value="Methyltransf_Superfamily"/>
</dbReference>
<dbReference type="CDD" id="cd02440">
    <property type="entry name" value="AdoMet_MTases"/>
    <property type="match status" value="1"/>
</dbReference>
<evidence type="ECO:0000313" key="2">
    <source>
        <dbReference type="EMBL" id="RNG20071.1"/>
    </source>
</evidence>
<dbReference type="GO" id="GO:0032259">
    <property type="term" value="P:methylation"/>
    <property type="evidence" value="ECO:0007669"/>
    <property type="project" value="UniProtKB-KW"/>
</dbReference>
<dbReference type="Proteomes" id="UP000275401">
    <property type="component" value="Unassembled WGS sequence"/>
</dbReference>
<dbReference type="RefSeq" id="WP_123102833.1">
    <property type="nucleotide sequence ID" value="NZ_RIBZ01000290.1"/>
</dbReference>
<dbReference type="SUPFAM" id="SSF53335">
    <property type="entry name" value="S-adenosyl-L-methionine-dependent methyltransferases"/>
    <property type="match status" value="1"/>
</dbReference>
<keyword evidence="2" id="KW-0489">Methyltransferase</keyword>
<proteinExistence type="predicted"/>
<keyword evidence="2" id="KW-0808">Transferase</keyword>
<dbReference type="PANTHER" id="PTHR42912">
    <property type="entry name" value="METHYLTRANSFERASE"/>
    <property type="match status" value="1"/>
</dbReference>
<gene>
    <name evidence="2" type="ORF">EEJ42_24240</name>
</gene>
<dbReference type="InterPro" id="IPR029063">
    <property type="entry name" value="SAM-dependent_MTases_sf"/>
</dbReference>
<feature type="domain" description="Methyltransferase" evidence="1">
    <location>
        <begin position="55"/>
        <end position="145"/>
    </location>
</feature>
<protein>
    <submittedName>
        <fullName evidence="2">Class I SAM-dependent methyltransferase</fullName>
    </submittedName>
</protein>
<keyword evidence="3" id="KW-1185">Reference proteome</keyword>
<evidence type="ECO:0000259" key="1">
    <source>
        <dbReference type="Pfam" id="PF13649"/>
    </source>
</evidence>
<dbReference type="Gene3D" id="3.40.50.150">
    <property type="entry name" value="Vaccinia Virus protein VP39"/>
    <property type="match status" value="1"/>
</dbReference>
<comment type="caution">
    <text evidence="2">The sequence shown here is derived from an EMBL/GenBank/DDBJ whole genome shotgun (WGS) entry which is preliminary data.</text>
</comment>